<dbReference type="Proteomes" id="UP001157109">
    <property type="component" value="Unassembled WGS sequence"/>
</dbReference>
<sequence>MLLAIDTSTSAITVALLDQGQVLAESSVVDARAHGELVAPGIAAVLDQAGVTAQDVTAVVAGRGPGPFTGLRVGLVTARVFALARSLPLHGLCSLDALAFAAVVDGRVGGGAGAGADGAGAGADGADAAAEPVEFLVATDARRKEVYVASYRATGDERVVEALTAPAVSTPADLAEVRAGRPVVGRGAELYPDLLGPTVGPLDVSAAALGRLATLRLDAGEDLSDTTALYLRRPDALTTAERLARAADKAAR</sequence>
<protein>
    <submittedName>
        <fullName evidence="2">tRNA (Adenosine(37)-N6)-threonylcarbamoyltransferase complex dimerization subunit type 1 TsaB</fullName>
    </submittedName>
</protein>
<dbReference type="EMBL" id="BSUJ01000001">
    <property type="protein sequence ID" value="GMA20527.1"/>
    <property type="molecule type" value="Genomic_DNA"/>
</dbReference>
<dbReference type="NCBIfam" id="TIGR03725">
    <property type="entry name" value="T6A_YeaZ"/>
    <property type="match status" value="1"/>
</dbReference>
<evidence type="ECO:0000313" key="3">
    <source>
        <dbReference type="Proteomes" id="UP001157109"/>
    </source>
</evidence>
<gene>
    <name evidence="2" type="ORF">GCM10025862_25480</name>
</gene>
<dbReference type="RefSeq" id="WP_241444154.1">
    <property type="nucleotide sequence ID" value="NZ_BSUJ01000001.1"/>
</dbReference>
<organism evidence="2 3">
    <name type="scientific">Arsenicicoccus piscis</name>
    <dbReference type="NCBI Taxonomy" id="673954"/>
    <lineage>
        <taxon>Bacteria</taxon>
        <taxon>Bacillati</taxon>
        <taxon>Actinomycetota</taxon>
        <taxon>Actinomycetes</taxon>
        <taxon>Micrococcales</taxon>
        <taxon>Intrasporangiaceae</taxon>
        <taxon>Arsenicicoccus</taxon>
    </lineage>
</organism>
<dbReference type="PANTHER" id="PTHR11735:SF11">
    <property type="entry name" value="TRNA THREONYLCARBAMOYLADENOSINE BIOSYNTHESIS PROTEIN TSAB"/>
    <property type="match status" value="1"/>
</dbReference>
<dbReference type="InterPro" id="IPR043129">
    <property type="entry name" value="ATPase_NBD"/>
</dbReference>
<evidence type="ECO:0000313" key="2">
    <source>
        <dbReference type="EMBL" id="GMA20527.1"/>
    </source>
</evidence>
<dbReference type="SUPFAM" id="SSF53067">
    <property type="entry name" value="Actin-like ATPase domain"/>
    <property type="match status" value="2"/>
</dbReference>
<dbReference type="InterPro" id="IPR022496">
    <property type="entry name" value="T6A_TsaB"/>
</dbReference>
<reference evidence="3" key="1">
    <citation type="journal article" date="2019" name="Int. J. Syst. Evol. Microbiol.">
        <title>The Global Catalogue of Microorganisms (GCM) 10K type strain sequencing project: providing services to taxonomists for standard genome sequencing and annotation.</title>
        <authorList>
            <consortium name="The Broad Institute Genomics Platform"/>
            <consortium name="The Broad Institute Genome Sequencing Center for Infectious Disease"/>
            <person name="Wu L."/>
            <person name="Ma J."/>
        </authorList>
    </citation>
    <scope>NUCLEOTIDE SEQUENCE [LARGE SCALE GENOMIC DNA]</scope>
    <source>
        <strain evidence="3">NBRC 105830</strain>
    </source>
</reference>
<comment type="caution">
    <text evidence="2">The sequence shown here is derived from an EMBL/GenBank/DDBJ whole genome shotgun (WGS) entry which is preliminary data.</text>
</comment>
<proteinExistence type="predicted"/>
<keyword evidence="3" id="KW-1185">Reference proteome</keyword>
<name>A0ABQ6HQU5_9MICO</name>
<dbReference type="Gene3D" id="3.30.420.40">
    <property type="match status" value="2"/>
</dbReference>
<feature type="domain" description="Gcp-like" evidence="1">
    <location>
        <begin position="31"/>
        <end position="104"/>
    </location>
</feature>
<dbReference type="InterPro" id="IPR000905">
    <property type="entry name" value="Gcp-like_dom"/>
</dbReference>
<evidence type="ECO:0000259" key="1">
    <source>
        <dbReference type="Pfam" id="PF00814"/>
    </source>
</evidence>
<dbReference type="Pfam" id="PF00814">
    <property type="entry name" value="TsaD"/>
    <property type="match status" value="1"/>
</dbReference>
<accession>A0ABQ6HQU5</accession>
<dbReference type="CDD" id="cd24032">
    <property type="entry name" value="ASKHA_NBD_TsaB"/>
    <property type="match status" value="1"/>
</dbReference>
<dbReference type="PANTHER" id="PTHR11735">
    <property type="entry name" value="TRNA N6-ADENOSINE THREONYLCARBAMOYLTRANSFERASE"/>
    <property type="match status" value="1"/>
</dbReference>